<evidence type="ECO:0000313" key="5">
    <source>
        <dbReference type="Proteomes" id="UP000234206"/>
    </source>
</evidence>
<dbReference type="InterPro" id="IPR003362">
    <property type="entry name" value="Bact_transf"/>
</dbReference>
<dbReference type="PANTHER" id="PTHR30576">
    <property type="entry name" value="COLANIC BIOSYNTHESIS UDP-GLUCOSE LIPID CARRIER TRANSFERASE"/>
    <property type="match status" value="1"/>
</dbReference>
<dbReference type="Pfam" id="PF02397">
    <property type="entry name" value="Bac_transf"/>
    <property type="match status" value="1"/>
</dbReference>
<comment type="caution">
    <text evidence="4">The sequence shown here is derived from an EMBL/GenBank/DDBJ whole genome shotgun (WGS) entry which is preliminary data.</text>
</comment>
<gene>
    <name evidence="4" type="ORF">CYJ76_01525</name>
</gene>
<dbReference type="PANTHER" id="PTHR30576:SF8">
    <property type="entry name" value="UNDECAPRENYL-PHOSPHATE GALACTOSE PHOSPHOTRANSFERASE"/>
    <property type="match status" value="1"/>
</dbReference>
<evidence type="ECO:0000259" key="3">
    <source>
        <dbReference type="Pfam" id="PF02397"/>
    </source>
</evidence>
<comment type="similarity">
    <text evidence="1">Belongs to the bacterial sugar transferase family.</text>
</comment>
<organism evidence="4 5">
    <name type="scientific">Kytococcus schroeteri</name>
    <dbReference type="NCBI Taxonomy" id="138300"/>
    <lineage>
        <taxon>Bacteria</taxon>
        <taxon>Bacillati</taxon>
        <taxon>Actinomycetota</taxon>
        <taxon>Actinomycetes</taxon>
        <taxon>Micrococcales</taxon>
        <taxon>Kytococcaceae</taxon>
        <taxon>Kytococcus</taxon>
    </lineage>
</organism>
<evidence type="ECO:0000256" key="2">
    <source>
        <dbReference type="SAM" id="SignalP"/>
    </source>
</evidence>
<dbReference type="Proteomes" id="UP000234206">
    <property type="component" value="Unassembled WGS sequence"/>
</dbReference>
<proteinExistence type="inferred from homology"/>
<feature type="signal peptide" evidence="2">
    <location>
        <begin position="1"/>
        <end position="27"/>
    </location>
</feature>
<keyword evidence="5" id="KW-1185">Reference proteome</keyword>
<dbReference type="OrthoDB" id="9808602at2"/>
<sequence>MSYAPVKRALDLALTVPAFVASLPVQAAAAVAIRTTLGSPVFFRQTRPGLHGEPFEMIKFRTMHHVDEARGRVTDAERMTRVGSFLRSTSIDELPTLWNIVRGDMSLVGPRPLLMKYLPLYSPTQARRHEAKPGLTGLAQASGRNSLTWEERFALDVEYVDRQSLVLDLKILAHTVGAVLCREGIAEDGQATMTEFRGSGESA</sequence>
<evidence type="ECO:0000313" key="4">
    <source>
        <dbReference type="EMBL" id="PKZ42577.1"/>
    </source>
</evidence>
<name>A0A2I1PD74_9MICO</name>
<protein>
    <submittedName>
        <fullName evidence="4">UDP-galactose phosphate transferase</fullName>
    </submittedName>
</protein>
<dbReference type="EMBL" id="PKIZ01000002">
    <property type="protein sequence ID" value="PKZ42577.1"/>
    <property type="molecule type" value="Genomic_DNA"/>
</dbReference>
<evidence type="ECO:0000256" key="1">
    <source>
        <dbReference type="ARBA" id="ARBA00006464"/>
    </source>
</evidence>
<dbReference type="RefSeq" id="WP_101849043.1">
    <property type="nucleotide sequence ID" value="NZ_JBHLVH010000013.1"/>
</dbReference>
<feature type="chain" id="PRO_5014126744" evidence="2">
    <location>
        <begin position="28"/>
        <end position="203"/>
    </location>
</feature>
<dbReference type="AlphaFoldDB" id="A0A2I1PD74"/>
<accession>A0A2I1PD74</accession>
<feature type="domain" description="Bacterial sugar transferase" evidence="3">
    <location>
        <begin position="7"/>
        <end position="180"/>
    </location>
</feature>
<dbReference type="GO" id="GO:0016780">
    <property type="term" value="F:phosphotransferase activity, for other substituted phosphate groups"/>
    <property type="evidence" value="ECO:0007669"/>
    <property type="project" value="TreeGrafter"/>
</dbReference>
<keyword evidence="2" id="KW-0732">Signal</keyword>
<reference evidence="4 5" key="1">
    <citation type="submission" date="2017-12" db="EMBL/GenBank/DDBJ databases">
        <title>Phylogenetic diversity of female urinary microbiome.</title>
        <authorList>
            <person name="Thomas-White K."/>
            <person name="Wolfe A.J."/>
        </authorList>
    </citation>
    <scope>NUCLEOTIDE SEQUENCE [LARGE SCALE GENOMIC DNA]</scope>
    <source>
        <strain evidence="4 5">UMB1298</strain>
    </source>
</reference>
<keyword evidence="4" id="KW-0808">Transferase</keyword>